<evidence type="ECO:0000313" key="2">
    <source>
        <dbReference type="Proteomes" id="UP001434883"/>
    </source>
</evidence>
<sequence>MWCSLTVQPSFLPIHSADLGVGVLNGGVVVRHKVGLWDTFSVSEGAVHTHKHSAVLQTKTSFQLRFCNRTYIWYHSSHNTALKKKKKDFPLHSCRREVIVNRCLT</sequence>
<keyword evidence="2" id="KW-1185">Reference proteome</keyword>
<dbReference type="Proteomes" id="UP001434883">
    <property type="component" value="Unassembled WGS sequence"/>
</dbReference>
<proteinExistence type="predicted"/>
<evidence type="ECO:0008006" key="3">
    <source>
        <dbReference type="Google" id="ProtNLM"/>
    </source>
</evidence>
<name>A0ABV0R3K8_9TELE</name>
<organism evidence="1 2">
    <name type="scientific">Xenoophorus captivus</name>
    <dbReference type="NCBI Taxonomy" id="1517983"/>
    <lineage>
        <taxon>Eukaryota</taxon>
        <taxon>Metazoa</taxon>
        <taxon>Chordata</taxon>
        <taxon>Craniata</taxon>
        <taxon>Vertebrata</taxon>
        <taxon>Euteleostomi</taxon>
        <taxon>Actinopterygii</taxon>
        <taxon>Neopterygii</taxon>
        <taxon>Teleostei</taxon>
        <taxon>Neoteleostei</taxon>
        <taxon>Acanthomorphata</taxon>
        <taxon>Ovalentaria</taxon>
        <taxon>Atherinomorphae</taxon>
        <taxon>Cyprinodontiformes</taxon>
        <taxon>Goodeidae</taxon>
        <taxon>Xenoophorus</taxon>
    </lineage>
</organism>
<protein>
    <recommendedName>
        <fullName evidence="3">Secreted protein</fullName>
    </recommendedName>
</protein>
<accession>A0ABV0R3K8</accession>
<gene>
    <name evidence="1" type="ORF">XENOCAPTIV_012166</name>
</gene>
<dbReference type="EMBL" id="JAHRIN010033866">
    <property type="protein sequence ID" value="MEQ2202681.1"/>
    <property type="molecule type" value="Genomic_DNA"/>
</dbReference>
<evidence type="ECO:0000313" key="1">
    <source>
        <dbReference type="EMBL" id="MEQ2202681.1"/>
    </source>
</evidence>
<reference evidence="1 2" key="1">
    <citation type="submission" date="2021-06" db="EMBL/GenBank/DDBJ databases">
        <authorList>
            <person name="Palmer J.M."/>
        </authorList>
    </citation>
    <scope>NUCLEOTIDE SEQUENCE [LARGE SCALE GENOMIC DNA]</scope>
    <source>
        <strain evidence="1 2">XC_2019</strain>
        <tissue evidence="1">Muscle</tissue>
    </source>
</reference>
<comment type="caution">
    <text evidence="1">The sequence shown here is derived from an EMBL/GenBank/DDBJ whole genome shotgun (WGS) entry which is preliminary data.</text>
</comment>